<evidence type="ECO:0000256" key="2">
    <source>
        <dbReference type="ARBA" id="ARBA00022737"/>
    </source>
</evidence>
<evidence type="ECO:0000313" key="4">
    <source>
        <dbReference type="EMBL" id="VVA21176.1"/>
    </source>
</evidence>
<organism evidence="4 5">
    <name type="scientific">Prunus dulcis</name>
    <name type="common">Almond</name>
    <name type="synonym">Amygdalus dulcis</name>
    <dbReference type="NCBI Taxonomy" id="3755"/>
    <lineage>
        <taxon>Eukaryota</taxon>
        <taxon>Viridiplantae</taxon>
        <taxon>Streptophyta</taxon>
        <taxon>Embryophyta</taxon>
        <taxon>Tracheophyta</taxon>
        <taxon>Spermatophyta</taxon>
        <taxon>Magnoliopsida</taxon>
        <taxon>eudicotyledons</taxon>
        <taxon>Gunneridae</taxon>
        <taxon>Pentapetalae</taxon>
        <taxon>rosids</taxon>
        <taxon>fabids</taxon>
        <taxon>Rosales</taxon>
        <taxon>Rosaceae</taxon>
        <taxon>Amygdaloideae</taxon>
        <taxon>Amygdaleae</taxon>
        <taxon>Prunus</taxon>
    </lineage>
</organism>
<evidence type="ECO:0000259" key="3">
    <source>
        <dbReference type="Pfam" id="PF20160"/>
    </source>
</evidence>
<dbReference type="Gene3D" id="3.80.10.10">
    <property type="entry name" value="Ribonuclease Inhibitor"/>
    <property type="match status" value="1"/>
</dbReference>
<protein>
    <submittedName>
        <fullName evidence="4">PREDICTED: TMV resistance N</fullName>
    </submittedName>
</protein>
<dbReference type="SUPFAM" id="SSF52058">
    <property type="entry name" value="L domain-like"/>
    <property type="match status" value="1"/>
</dbReference>
<sequence length="311" mass="35960">MEIWPNCLGTLSLADCNPSEIPGDLSILSLLKHLNLSRNPILRLPENMNGLIMLKTLEIQGIGTEVEMTNYLTCTTRNGPLQGLYECGIFSIFVHGNKIPDRFTYRSMGKSVLSIILPSHFNLKIRGLNICVMYSRCPFWFSSRNFLKVSNETKGLKWTYCPVAAGLPKKNQYMLWLSHWRFENDELEEGEQVHVSINEEFSFWAKEFCIELVYEKNPSNSEDIIIQQETPPSSQIAAVGNVSASASKYQFWTGKYFLCNHRARIHQHQFSRRQTNASYLEHYKPETDTFHYLFDQDVHPQDNHSIYSEES</sequence>
<dbReference type="InterPro" id="IPR045344">
    <property type="entry name" value="C-JID"/>
</dbReference>
<accession>A0A5E4F0A5</accession>
<gene>
    <name evidence="4" type="ORF">ALMOND_2B008608</name>
</gene>
<dbReference type="InParanoid" id="A0A5E4F0A5"/>
<proteinExistence type="predicted"/>
<dbReference type="Pfam" id="PF20160">
    <property type="entry name" value="C-JID"/>
    <property type="match status" value="1"/>
</dbReference>
<name>A0A5E4F0A5_PRUDU</name>
<dbReference type="InterPro" id="IPR032675">
    <property type="entry name" value="LRR_dom_sf"/>
</dbReference>
<dbReference type="AlphaFoldDB" id="A0A5E4F0A5"/>
<dbReference type="EMBL" id="CABIKO010000050">
    <property type="protein sequence ID" value="VVA21176.1"/>
    <property type="molecule type" value="Genomic_DNA"/>
</dbReference>
<keyword evidence="2" id="KW-0677">Repeat</keyword>
<dbReference type="Proteomes" id="UP000327085">
    <property type="component" value="Chromosome 3"/>
</dbReference>
<evidence type="ECO:0000256" key="1">
    <source>
        <dbReference type="ARBA" id="ARBA00022614"/>
    </source>
</evidence>
<dbReference type="Gramene" id="VVA21176">
    <property type="protein sequence ID" value="VVA21176"/>
    <property type="gene ID" value="Prudul26B008608"/>
</dbReference>
<evidence type="ECO:0000313" key="5">
    <source>
        <dbReference type="Proteomes" id="UP000327085"/>
    </source>
</evidence>
<keyword evidence="1" id="KW-0433">Leucine-rich repeat</keyword>
<feature type="domain" description="C-JID" evidence="3">
    <location>
        <begin position="95"/>
        <end position="217"/>
    </location>
</feature>
<reference evidence="5" key="1">
    <citation type="journal article" date="2020" name="Plant J.">
        <title>Transposons played a major role in the diversification between the closely related almond and peach genomes: results from the almond genome sequence.</title>
        <authorList>
            <person name="Alioto T."/>
            <person name="Alexiou K.G."/>
            <person name="Bardil A."/>
            <person name="Barteri F."/>
            <person name="Castanera R."/>
            <person name="Cruz F."/>
            <person name="Dhingra A."/>
            <person name="Duval H."/>
            <person name="Fernandez I Marti A."/>
            <person name="Frias L."/>
            <person name="Galan B."/>
            <person name="Garcia J.L."/>
            <person name="Howad W."/>
            <person name="Gomez-Garrido J."/>
            <person name="Gut M."/>
            <person name="Julca I."/>
            <person name="Morata J."/>
            <person name="Puigdomenech P."/>
            <person name="Ribeca P."/>
            <person name="Rubio Cabetas M.J."/>
            <person name="Vlasova A."/>
            <person name="Wirthensohn M."/>
            <person name="Garcia-Mas J."/>
            <person name="Gabaldon T."/>
            <person name="Casacuberta J.M."/>
            <person name="Arus P."/>
        </authorList>
    </citation>
    <scope>NUCLEOTIDE SEQUENCE [LARGE SCALE GENOMIC DNA]</scope>
    <source>
        <strain evidence="5">cv. Texas</strain>
    </source>
</reference>